<dbReference type="EMBL" id="MZZM01000030">
    <property type="protein sequence ID" value="ORJ55586.1"/>
    <property type="molecule type" value="Genomic_DNA"/>
</dbReference>
<feature type="transmembrane region" description="Helical" evidence="1">
    <location>
        <begin position="67"/>
        <end position="87"/>
    </location>
</feature>
<feature type="transmembrane region" description="Helical" evidence="1">
    <location>
        <begin position="44"/>
        <end position="61"/>
    </location>
</feature>
<sequence>MTVNSPVGDTATPDDEIGDHAEAASADADSPPAPSLLPHLWKSTLVFGLASVALGFLVLVWPGISVLVAAVAFGVYLIGAGIAQVFFAFSVHVSVGSRVLLFVSGAASLVLALLAFRYIGSAVVLLAIWIGVGLIFRGVATAVSGLSDPLLPGRGWNIVLGLVILLGGVVIMVWPFRSILAVVFIVGIWLMVIGVFEIASSFAIRQGSRRIAR</sequence>
<dbReference type="STRING" id="1784.VC42_11150"/>
<comment type="caution">
    <text evidence="2">The sequence shown here is derived from an EMBL/GenBank/DDBJ whole genome shotgun (WGS) entry which is preliminary data.</text>
</comment>
<keyword evidence="1" id="KW-1133">Transmembrane helix</keyword>
<feature type="transmembrane region" description="Helical" evidence="1">
    <location>
        <begin position="155"/>
        <end position="174"/>
    </location>
</feature>
<proteinExistence type="predicted"/>
<dbReference type="InterPro" id="IPR052712">
    <property type="entry name" value="Acid_resist_chaperone_HdeD"/>
</dbReference>
<feature type="transmembrane region" description="Helical" evidence="1">
    <location>
        <begin position="99"/>
        <end position="116"/>
    </location>
</feature>
<evidence type="ECO:0000313" key="2">
    <source>
        <dbReference type="EMBL" id="ORJ55586.1"/>
    </source>
</evidence>
<evidence type="ECO:0008006" key="4">
    <source>
        <dbReference type="Google" id="ProtNLM"/>
    </source>
</evidence>
<dbReference type="PANTHER" id="PTHR34989">
    <property type="entry name" value="PROTEIN HDED"/>
    <property type="match status" value="1"/>
</dbReference>
<protein>
    <recommendedName>
        <fullName evidence="4">HdeD family acid-resistance protein</fullName>
    </recommendedName>
</protein>
<reference evidence="2 3" key="1">
    <citation type="submission" date="2017-03" db="EMBL/GenBank/DDBJ databases">
        <title>Genomic insights into Mycobacterium simiae human colonization.</title>
        <authorList>
            <person name="Steffani J.L."/>
            <person name="Brunck M.E."/>
            <person name="Cruz E."/>
            <person name="Montiel R."/>
            <person name="Barona F."/>
        </authorList>
    </citation>
    <scope>NUCLEOTIDE SEQUENCE [LARGE SCALE GENOMIC DNA]</scope>
    <source>
        <strain evidence="2 3">MsiGto</strain>
    </source>
</reference>
<dbReference type="RefSeq" id="WP_084953118.1">
    <property type="nucleotide sequence ID" value="NZ_MZZM01000030.1"/>
</dbReference>
<dbReference type="PANTHER" id="PTHR34989:SF1">
    <property type="entry name" value="PROTEIN HDED"/>
    <property type="match status" value="1"/>
</dbReference>
<evidence type="ECO:0000256" key="1">
    <source>
        <dbReference type="SAM" id="Phobius"/>
    </source>
</evidence>
<dbReference type="AlphaFoldDB" id="A0A1X0XRU5"/>
<dbReference type="InterPro" id="IPR005325">
    <property type="entry name" value="DUF308_memb"/>
</dbReference>
<name>A0A1X0XRU5_MYCSI</name>
<dbReference type="Pfam" id="PF03729">
    <property type="entry name" value="DUF308"/>
    <property type="match status" value="2"/>
</dbReference>
<feature type="transmembrane region" description="Helical" evidence="1">
    <location>
        <begin position="122"/>
        <end position="143"/>
    </location>
</feature>
<gene>
    <name evidence="2" type="ORF">B5M45_24850</name>
</gene>
<evidence type="ECO:0000313" key="3">
    <source>
        <dbReference type="Proteomes" id="UP000193040"/>
    </source>
</evidence>
<keyword evidence="1" id="KW-0812">Transmembrane</keyword>
<organism evidence="2 3">
    <name type="scientific">Mycobacterium simiae</name>
    <name type="common">Mycobacterium habana</name>
    <dbReference type="NCBI Taxonomy" id="1784"/>
    <lineage>
        <taxon>Bacteria</taxon>
        <taxon>Bacillati</taxon>
        <taxon>Actinomycetota</taxon>
        <taxon>Actinomycetes</taxon>
        <taxon>Mycobacteriales</taxon>
        <taxon>Mycobacteriaceae</taxon>
        <taxon>Mycobacterium</taxon>
        <taxon>Mycobacterium simiae complex</taxon>
    </lineage>
</organism>
<keyword evidence="1" id="KW-0472">Membrane</keyword>
<keyword evidence="3" id="KW-1185">Reference proteome</keyword>
<dbReference type="Proteomes" id="UP000193040">
    <property type="component" value="Unassembled WGS sequence"/>
</dbReference>
<feature type="transmembrane region" description="Helical" evidence="1">
    <location>
        <begin position="180"/>
        <end position="204"/>
    </location>
</feature>
<accession>A0A1X0XRU5</accession>
<dbReference type="GO" id="GO:0005886">
    <property type="term" value="C:plasma membrane"/>
    <property type="evidence" value="ECO:0007669"/>
    <property type="project" value="TreeGrafter"/>
</dbReference>